<dbReference type="Proteomes" id="UP000245119">
    <property type="component" value="Linkage Group LG3"/>
</dbReference>
<reference evidence="3 4" key="1">
    <citation type="submission" date="2018-04" db="EMBL/GenBank/DDBJ databases">
        <title>The genome of golden apple snail Pomacea canaliculata provides insight into stress tolerance and invasive adaptation.</title>
        <authorList>
            <person name="Liu C."/>
            <person name="Liu B."/>
            <person name="Ren Y."/>
            <person name="Zhang Y."/>
            <person name="Wang H."/>
            <person name="Li S."/>
            <person name="Jiang F."/>
            <person name="Yin L."/>
            <person name="Zhang G."/>
            <person name="Qian W."/>
            <person name="Fan W."/>
        </authorList>
    </citation>
    <scope>NUCLEOTIDE SEQUENCE [LARGE SCALE GENOMIC DNA]</scope>
    <source>
        <strain evidence="3">SZHN2017</strain>
        <tissue evidence="3">Muscle</tissue>
    </source>
</reference>
<evidence type="ECO:0000256" key="2">
    <source>
        <dbReference type="SAM" id="SignalP"/>
    </source>
</evidence>
<keyword evidence="4" id="KW-1185">Reference proteome</keyword>
<sequence>MKHTTFAWLAVLIAVAGAVDNWNPWSEENYVPFGLARFGSQDQVFKSQDFMKYGGATGQQSLWAGQNVLSGSAQQQNAQQQKEKSQASDQKFGLNGESFNNAAKLIADEARRNQKALNEDERSKYTDYKAAAGGDATKANQWGFNTGDKLQENINGAYKKKYDTSSSENGGYETEDARVNRRTDTVKTKEKDYILDRKDASASHAQKSEEQAAKEAAGKTSDGRLIDYARKDSRYLDEEAGKDQAVRLAKDIAEHAAGYEKDAAVSADANRNAADNKFYGGGAGVGSYSAWPGEAAGGVYGSGFKENAAQHQKAGEQALDKALSSSDALNEYNRNKAKQDYNEIKGLKDYNEGGFAQDVKDASGNGYAGKNAEAVKHVYDLDQKNQAAKSASAVADSQKSNSEYLKDRELDSLKESVDSETVTQKKNFYNNKKEAGNTDEILKFDHVKNAAQFGNAQDGSTASQNKYDYLKDDSKAAAKSLKLDDYADSRNSGQKENAAKTLYANGFEQQKAQDSARALSASDGSDKAAYQAYKDDSQSGSYGKYQNLNDKASADHLSQEIKPVAVSYPSSSGNYGNGDDLWRGTNSYKPSYNPAPPVFSGYPSATLQKTFGSYPSSASQLSSSYPLPASKAYPSSYSYPSPAQNPTYSPLPSSKTASGYPSFSSGWPSLGLQLPFNGGAGLNYPGGAGYNYPGALASSSAGKVGGSYLSNSYSAYGNGNKLY</sequence>
<feature type="chain" id="PRO_5015581133" evidence="2">
    <location>
        <begin position="19"/>
        <end position="723"/>
    </location>
</feature>
<protein>
    <submittedName>
        <fullName evidence="3">Uncharacterized protein</fullName>
    </submittedName>
</protein>
<feature type="compositionally biased region" description="Basic and acidic residues" evidence="1">
    <location>
        <begin position="175"/>
        <end position="222"/>
    </location>
</feature>
<name>A0A2T7PM61_POMCA</name>
<feature type="compositionally biased region" description="Polar residues" evidence="1">
    <location>
        <begin position="390"/>
        <end position="403"/>
    </location>
</feature>
<feature type="region of interest" description="Disordered" evidence="1">
    <location>
        <begin position="161"/>
        <end position="222"/>
    </location>
</feature>
<comment type="caution">
    <text evidence="3">The sequence shown here is derived from an EMBL/GenBank/DDBJ whole genome shotgun (WGS) entry which is preliminary data.</text>
</comment>
<evidence type="ECO:0000313" key="4">
    <source>
        <dbReference type="Proteomes" id="UP000245119"/>
    </source>
</evidence>
<dbReference type="EMBL" id="PZQS01000003">
    <property type="protein sequence ID" value="PVD34482.1"/>
    <property type="molecule type" value="Genomic_DNA"/>
</dbReference>
<accession>A0A2T7PM61</accession>
<keyword evidence="2" id="KW-0732">Signal</keyword>
<dbReference type="AlphaFoldDB" id="A0A2T7PM61"/>
<evidence type="ECO:0000313" key="3">
    <source>
        <dbReference type="EMBL" id="PVD34482.1"/>
    </source>
</evidence>
<feature type="compositionally biased region" description="Basic and acidic residues" evidence="1">
    <location>
        <begin position="404"/>
        <end position="417"/>
    </location>
</feature>
<feature type="signal peptide" evidence="2">
    <location>
        <begin position="1"/>
        <end position="18"/>
    </location>
</feature>
<dbReference type="OrthoDB" id="6159350at2759"/>
<proteinExistence type="predicted"/>
<organism evidence="3 4">
    <name type="scientific">Pomacea canaliculata</name>
    <name type="common">Golden apple snail</name>
    <dbReference type="NCBI Taxonomy" id="400727"/>
    <lineage>
        <taxon>Eukaryota</taxon>
        <taxon>Metazoa</taxon>
        <taxon>Spiralia</taxon>
        <taxon>Lophotrochozoa</taxon>
        <taxon>Mollusca</taxon>
        <taxon>Gastropoda</taxon>
        <taxon>Caenogastropoda</taxon>
        <taxon>Architaenioglossa</taxon>
        <taxon>Ampullarioidea</taxon>
        <taxon>Ampullariidae</taxon>
        <taxon>Pomacea</taxon>
    </lineage>
</organism>
<gene>
    <name evidence="3" type="ORF">C0Q70_05757</name>
</gene>
<evidence type="ECO:0000256" key="1">
    <source>
        <dbReference type="SAM" id="MobiDB-lite"/>
    </source>
</evidence>
<feature type="region of interest" description="Disordered" evidence="1">
    <location>
        <begin position="390"/>
        <end position="422"/>
    </location>
</feature>